<dbReference type="RefSeq" id="WP_213168231.1">
    <property type="nucleotide sequence ID" value="NZ_CP058559.1"/>
</dbReference>
<dbReference type="AlphaFoldDB" id="A0A7G9W732"/>
<accession>A0A7G9W732</accession>
<evidence type="ECO:0000313" key="2">
    <source>
        <dbReference type="Proteomes" id="UP000516160"/>
    </source>
</evidence>
<evidence type="ECO:0000313" key="1">
    <source>
        <dbReference type="EMBL" id="QNO14494.1"/>
    </source>
</evidence>
<reference evidence="1 2" key="1">
    <citation type="submission" date="2020-07" db="EMBL/GenBank/DDBJ databases">
        <title>Alkalicella. sp. LB2 genome.</title>
        <authorList>
            <person name="Postec A."/>
            <person name="Quemeneur M."/>
        </authorList>
    </citation>
    <scope>NUCLEOTIDE SEQUENCE [LARGE SCALE GENOMIC DNA]</scope>
    <source>
        <strain evidence="1 2">LB2</strain>
    </source>
</reference>
<dbReference type="Proteomes" id="UP000516160">
    <property type="component" value="Chromosome"/>
</dbReference>
<dbReference type="EMBL" id="CP058559">
    <property type="protein sequence ID" value="QNO14494.1"/>
    <property type="molecule type" value="Genomic_DNA"/>
</dbReference>
<name>A0A7G9W732_ALKCA</name>
<sequence length="255" mass="29458">MKRVVPAIVFVALLGGMLFLGMGMLETEAVPQEPSILDVRSSMRRYGRQESIVTILANNSDSFLVFPDNQYGLKIYQRQEDGMWQEIINPNYVSARIHTIEPGDVKEVRINYDNLEVGEYRVVFEGWLREDYTTFVKGETRFQIFPHPTFQIDVLGNSFKVNDHIELSVTNDRLNSILFNDSTLSMELFILNEDGKWMKLPSPLYNDKVPFTLESGQNYQLKIPPFRARGEYKLLFKGQEENGVEVKGEVIFKIE</sequence>
<gene>
    <name evidence="1" type="ORF">HYG86_06745</name>
</gene>
<dbReference type="KEGG" id="acae:HYG86_06745"/>
<protein>
    <submittedName>
        <fullName evidence="1">Uncharacterized protein</fullName>
    </submittedName>
</protein>
<proteinExistence type="predicted"/>
<organism evidence="1 2">
    <name type="scientific">Alkalicella caledoniensis</name>
    <dbReference type="NCBI Taxonomy" id="2731377"/>
    <lineage>
        <taxon>Bacteria</taxon>
        <taxon>Bacillati</taxon>
        <taxon>Bacillota</taxon>
        <taxon>Clostridia</taxon>
        <taxon>Eubacteriales</taxon>
        <taxon>Proteinivoracaceae</taxon>
        <taxon>Alkalicella</taxon>
    </lineage>
</organism>
<keyword evidence="2" id="KW-1185">Reference proteome</keyword>